<feature type="transmembrane region" description="Helical" evidence="1">
    <location>
        <begin position="127"/>
        <end position="145"/>
    </location>
</feature>
<dbReference type="RefSeq" id="WP_270879439.1">
    <property type="nucleotide sequence ID" value="NZ_JAQFVF010000023.1"/>
</dbReference>
<dbReference type="Proteomes" id="UP001596044">
    <property type="component" value="Unassembled WGS sequence"/>
</dbReference>
<accession>A0ABW0KJE5</accession>
<keyword evidence="1" id="KW-0472">Membrane</keyword>
<comment type="caution">
    <text evidence="2">The sequence shown here is derived from an EMBL/GenBank/DDBJ whole genome shotgun (WGS) entry which is preliminary data.</text>
</comment>
<feature type="transmembrane region" description="Helical" evidence="1">
    <location>
        <begin position="64"/>
        <end position="83"/>
    </location>
</feature>
<evidence type="ECO:0000313" key="2">
    <source>
        <dbReference type="EMBL" id="MFC5453192.1"/>
    </source>
</evidence>
<dbReference type="EMBL" id="JBHSMJ010000065">
    <property type="protein sequence ID" value="MFC5453192.1"/>
    <property type="molecule type" value="Genomic_DNA"/>
</dbReference>
<evidence type="ECO:0000256" key="1">
    <source>
        <dbReference type="SAM" id="Phobius"/>
    </source>
</evidence>
<dbReference type="PANTHER" id="PTHR39164:SF1">
    <property type="entry name" value="PROTEIN CCDC"/>
    <property type="match status" value="1"/>
</dbReference>
<dbReference type="PANTHER" id="PTHR39164">
    <property type="entry name" value="PROTEIN CCDC"/>
    <property type="match status" value="1"/>
</dbReference>
<dbReference type="PIRSF" id="PIRSF021441">
    <property type="entry name" value="DUF1453"/>
    <property type="match status" value="1"/>
</dbReference>
<reference evidence="3" key="1">
    <citation type="journal article" date="2019" name="Int. J. Syst. Evol. Microbiol.">
        <title>The Global Catalogue of Microorganisms (GCM) 10K type strain sequencing project: providing services to taxonomists for standard genome sequencing and annotation.</title>
        <authorList>
            <consortium name="The Broad Institute Genomics Platform"/>
            <consortium name="The Broad Institute Genome Sequencing Center for Infectious Disease"/>
            <person name="Wu L."/>
            <person name="Ma J."/>
        </authorList>
    </citation>
    <scope>NUCLEOTIDE SEQUENCE [LARGE SCALE GENOMIC DNA]</scope>
    <source>
        <strain evidence="3">KACC 11904</strain>
    </source>
</reference>
<proteinExistence type="predicted"/>
<evidence type="ECO:0000313" key="3">
    <source>
        <dbReference type="Proteomes" id="UP001596044"/>
    </source>
</evidence>
<dbReference type="Pfam" id="PF07301">
    <property type="entry name" value="DUF1453"/>
    <property type="match status" value="1"/>
</dbReference>
<keyword evidence="3" id="KW-1185">Reference proteome</keyword>
<gene>
    <name evidence="2" type="ORF">ACFPOG_33790</name>
</gene>
<protein>
    <submittedName>
        <fullName evidence="2">CcdC family protein</fullName>
    </submittedName>
</protein>
<organism evidence="2 3">
    <name type="scientific">Paenibacillus aestuarii</name>
    <dbReference type="NCBI Taxonomy" id="516965"/>
    <lineage>
        <taxon>Bacteria</taxon>
        <taxon>Bacillati</taxon>
        <taxon>Bacillota</taxon>
        <taxon>Bacilli</taxon>
        <taxon>Bacillales</taxon>
        <taxon>Paenibacillaceae</taxon>
        <taxon>Paenibacillus</taxon>
    </lineage>
</organism>
<feature type="transmembrane region" description="Helical" evidence="1">
    <location>
        <begin position="6"/>
        <end position="29"/>
    </location>
</feature>
<keyword evidence="1" id="KW-0812">Transmembrane</keyword>
<feature type="transmembrane region" description="Helical" evidence="1">
    <location>
        <begin position="41"/>
        <end position="58"/>
    </location>
</feature>
<feature type="transmembrane region" description="Helical" evidence="1">
    <location>
        <begin position="103"/>
        <end position="121"/>
    </location>
</feature>
<dbReference type="InterPro" id="IPR031306">
    <property type="entry name" value="CcdC"/>
</dbReference>
<keyword evidence="1" id="KW-1133">Transmembrane helix</keyword>
<name>A0ABW0KJE5_9BACL</name>
<dbReference type="InterPro" id="IPR058247">
    <property type="entry name" value="DUF1453"/>
</dbReference>
<sequence>MSFTFASHLHMISLIGSIGAALAVMFVRLRATSKPVNAMKIIMPPVGMSTGFLMFVAPMVRIPFLWGIVAFLVGAVLFAYPLIRTSTFHVQDGLVYLKRSKAFLGILLILLIIRLTLHEYVETYVSIYQTGALFFILAYGMLLPWRVAMYMQYRKLLSRSDVGKEAV</sequence>